<dbReference type="Proteomes" id="UP000033038">
    <property type="component" value="Chromosome"/>
</dbReference>
<name>A0A0E3QPM8_METBA</name>
<dbReference type="AlphaFoldDB" id="A0A0E3QPM8"/>
<proteinExistence type="predicted"/>
<evidence type="ECO:0000313" key="2">
    <source>
        <dbReference type="Proteomes" id="UP000033038"/>
    </source>
</evidence>
<dbReference type="PANTHER" id="PTHR34071">
    <property type="entry name" value="5-NITROIMIDAZOLE ANTIBIOTICS RESISTANCE PROTEIN, NIMA-FAMILY-RELATED PROTEIN-RELATED"/>
    <property type="match status" value="1"/>
</dbReference>
<dbReference type="EMBL" id="CP009526">
    <property type="protein sequence ID" value="AKB52434.1"/>
    <property type="molecule type" value="Genomic_DNA"/>
</dbReference>
<dbReference type="PATRIC" id="fig|1434109.4.peg.4130"/>
<dbReference type="GeneID" id="24824787"/>
<dbReference type="PANTHER" id="PTHR34071:SF2">
    <property type="entry name" value="FLAVIN-NUCLEOTIDE-BINDING PROTEIN"/>
    <property type="match status" value="1"/>
</dbReference>
<dbReference type="KEGG" id="mbw:MSBRW_3181"/>
<organism evidence="1 2">
    <name type="scientific">Methanosarcina barkeri str. Wiesmoor</name>
    <dbReference type="NCBI Taxonomy" id="1434109"/>
    <lineage>
        <taxon>Archaea</taxon>
        <taxon>Methanobacteriati</taxon>
        <taxon>Methanobacteriota</taxon>
        <taxon>Stenosarchaea group</taxon>
        <taxon>Methanomicrobia</taxon>
        <taxon>Methanosarcinales</taxon>
        <taxon>Methanosarcinaceae</taxon>
        <taxon>Methanosarcina</taxon>
    </lineage>
</organism>
<dbReference type="HOGENOM" id="CLU_067890_2_2_2"/>
<accession>A0A0E3QPM8</accession>
<dbReference type="InterPro" id="IPR012349">
    <property type="entry name" value="Split_barrel_FMN-bd"/>
</dbReference>
<evidence type="ECO:0000313" key="1">
    <source>
        <dbReference type="EMBL" id="AKB52434.1"/>
    </source>
</evidence>
<sequence>MDQVRYTQRDCTDKEKIENFLLQERTGVLGMVNGNFPYAVPTNYVWHKGSVYFHGMGSGKKEDILSQSPPVCFTIYQEHGTVIDPVPCHVDTAYMSVMLFGKAEKVTDFEEAAEALQKLVDKYMPEYYSNSLTSNFIEKYRSSLDENPVSVYKITPQGMTAKENSVESEKLFKSEIH</sequence>
<dbReference type="SUPFAM" id="SSF50475">
    <property type="entry name" value="FMN-binding split barrel"/>
    <property type="match status" value="1"/>
</dbReference>
<dbReference type="RefSeq" id="WP_011306542.1">
    <property type="nucleotide sequence ID" value="NZ_CP009526.1"/>
</dbReference>
<reference evidence="1 2" key="1">
    <citation type="submission" date="2014-07" db="EMBL/GenBank/DDBJ databases">
        <title>Methanogenic archaea and the global carbon cycle.</title>
        <authorList>
            <person name="Henriksen J.R."/>
            <person name="Luke J."/>
            <person name="Reinhart S."/>
            <person name="Benedict M.N."/>
            <person name="Youngblut N.D."/>
            <person name="Metcalf M.E."/>
            <person name="Whitaker R.J."/>
            <person name="Metcalf W.W."/>
        </authorList>
    </citation>
    <scope>NUCLEOTIDE SEQUENCE [LARGE SCALE GENOMIC DNA]</scope>
    <source>
        <strain evidence="1 2">Wiesmoor</strain>
    </source>
</reference>
<dbReference type="Pfam" id="PF12900">
    <property type="entry name" value="Pyridox_ox_2"/>
    <property type="match status" value="1"/>
</dbReference>
<protein>
    <submittedName>
        <fullName evidence="1">Putative flavin-nucleotide-binding protein</fullName>
    </submittedName>
</protein>
<dbReference type="InterPro" id="IPR024747">
    <property type="entry name" value="Pyridox_Oxase-rel"/>
</dbReference>
<dbReference type="Gene3D" id="2.30.110.10">
    <property type="entry name" value="Electron Transport, Fmn-binding Protein, Chain A"/>
    <property type="match status" value="1"/>
</dbReference>
<gene>
    <name evidence="1" type="ORF">MSBRW_3181</name>
</gene>